<gene>
    <name evidence="4" type="ORF">PATL70BA_1726</name>
</gene>
<feature type="domain" description="PrcB C-terminal" evidence="3">
    <location>
        <begin position="184"/>
        <end position="238"/>
    </location>
</feature>
<accession>A0A3P7NXA8</accession>
<evidence type="ECO:0000313" key="4">
    <source>
        <dbReference type="EMBL" id="VDN47615.1"/>
    </source>
</evidence>
<dbReference type="Pfam" id="PF11518">
    <property type="entry name" value="DUF3221"/>
    <property type="match status" value="1"/>
</dbReference>
<keyword evidence="2" id="KW-0732">Signal</keyword>
<evidence type="ECO:0000256" key="1">
    <source>
        <dbReference type="SAM" id="MobiDB-lite"/>
    </source>
</evidence>
<evidence type="ECO:0000313" key="5">
    <source>
        <dbReference type="Proteomes" id="UP000279029"/>
    </source>
</evidence>
<protein>
    <recommendedName>
        <fullName evidence="3">PrcB C-terminal domain-containing protein</fullName>
    </recommendedName>
</protein>
<dbReference type="InterPro" id="IPR025748">
    <property type="entry name" value="PrcB_C_dom"/>
</dbReference>
<dbReference type="KEGG" id="cbar:PATL70BA_1726"/>
<dbReference type="Pfam" id="PF14343">
    <property type="entry name" value="PrcB_C"/>
    <property type="match status" value="1"/>
</dbReference>
<feature type="region of interest" description="Disordered" evidence="1">
    <location>
        <begin position="24"/>
        <end position="48"/>
    </location>
</feature>
<sequence length="268" mass="29880">MKKLILIMSVFAMVFLLYGCKPSTDSSDDTNPVAGEDIDNEQSPDAEDPLEKTFDIIGTITSLDISDEQVHILVEGDITPDTNYDKASIRVDNNTKVFADQEEAERDDLIVGMTVKVKFEGPVAESYPVQAYAKTVTMVLSPAKATNKGEAIDFEVVTEDESSIEFIKSLRGFGLIREDEDYYYVYIGSGERNTGGYDIYVSDVVKVDGQVLITVGETLPSKDDMVTQALTYPYQIIRYSKEHGNQIMVQDFNGNFFDDINDETTESE</sequence>
<proteinExistence type="predicted"/>
<name>A0A3P7NXA8_9FIRM</name>
<reference evidence="4 5" key="1">
    <citation type="submission" date="2018-09" db="EMBL/GenBank/DDBJ databases">
        <authorList>
            <person name="Postec A."/>
        </authorList>
    </citation>
    <scope>NUCLEOTIDE SEQUENCE [LARGE SCALE GENOMIC DNA]</scope>
    <source>
        <strain evidence="4">70B-A</strain>
    </source>
</reference>
<feature type="chain" id="PRO_5039452334" description="PrcB C-terminal domain-containing protein" evidence="2">
    <location>
        <begin position="20"/>
        <end position="268"/>
    </location>
</feature>
<feature type="compositionally biased region" description="Acidic residues" evidence="1">
    <location>
        <begin position="36"/>
        <end position="48"/>
    </location>
</feature>
<keyword evidence="5" id="KW-1185">Reference proteome</keyword>
<evidence type="ECO:0000259" key="3">
    <source>
        <dbReference type="Pfam" id="PF14343"/>
    </source>
</evidence>
<dbReference type="RefSeq" id="WP_172596171.1">
    <property type="nucleotide sequence ID" value="NZ_LR130778.1"/>
</dbReference>
<dbReference type="EMBL" id="LR130778">
    <property type="protein sequence ID" value="VDN47615.1"/>
    <property type="molecule type" value="Genomic_DNA"/>
</dbReference>
<dbReference type="AlphaFoldDB" id="A0A3P7NXA8"/>
<feature type="signal peptide" evidence="2">
    <location>
        <begin position="1"/>
        <end position="19"/>
    </location>
</feature>
<dbReference type="InterPro" id="IPR021598">
    <property type="entry name" value="DUF3221"/>
</dbReference>
<dbReference type="Proteomes" id="UP000279029">
    <property type="component" value="Chromosome"/>
</dbReference>
<evidence type="ECO:0000256" key="2">
    <source>
        <dbReference type="SAM" id="SignalP"/>
    </source>
</evidence>
<organism evidence="4 5">
    <name type="scientific">Petrocella atlantisensis</name>
    <dbReference type="NCBI Taxonomy" id="2173034"/>
    <lineage>
        <taxon>Bacteria</taxon>
        <taxon>Bacillati</taxon>
        <taxon>Bacillota</taxon>
        <taxon>Clostridia</taxon>
        <taxon>Lachnospirales</taxon>
        <taxon>Vallitaleaceae</taxon>
        <taxon>Petrocella</taxon>
    </lineage>
</organism>
<dbReference type="PROSITE" id="PS51257">
    <property type="entry name" value="PROKAR_LIPOPROTEIN"/>
    <property type="match status" value="1"/>
</dbReference>